<dbReference type="PANTHER" id="PTHR33755">
    <property type="entry name" value="TOXIN PARE1-RELATED"/>
    <property type="match status" value="1"/>
</dbReference>
<dbReference type="InterPro" id="IPR007712">
    <property type="entry name" value="RelE/ParE_toxin"/>
</dbReference>
<dbReference type="EMBL" id="GL883077">
    <property type="protein sequence ID" value="EGF92802.1"/>
    <property type="molecule type" value="Genomic_DNA"/>
</dbReference>
<organism evidence="3 4">
    <name type="scientific">Asticcacaulis biprosthecium C19</name>
    <dbReference type="NCBI Taxonomy" id="715226"/>
    <lineage>
        <taxon>Bacteria</taxon>
        <taxon>Pseudomonadati</taxon>
        <taxon>Pseudomonadota</taxon>
        <taxon>Alphaproteobacteria</taxon>
        <taxon>Caulobacterales</taxon>
        <taxon>Caulobacteraceae</taxon>
        <taxon>Asticcacaulis</taxon>
    </lineage>
</organism>
<dbReference type="InterPro" id="IPR051803">
    <property type="entry name" value="TA_system_RelE-like_toxin"/>
</dbReference>
<dbReference type="InterPro" id="IPR035093">
    <property type="entry name" value="RelE/ParE_toxin_dom_sf"/>
</dbReference>
<protein>
    <submittedName>
        <fullName evidence="3">Plasmid stabilization system family protein</fullName>
    </submittedName>
</protein>
<reference evidence="4" key="1">
    <citation type="submission" date="2011-03" db="EMBL/GenBank/DDBJ databases">
        <title>Draft genome sequence of Brevundimonas diminuta.</title>
        <authorList>
            <person name="Brown P.J.B."/>
            <person name="Buechlein A."/>
            <person name="Hemmerich C."/>
            <person name="Brun Y.V."/>
        </authorList>
    </citation>
    <scope>NUCLEOTIDE SEQUENCE [LARGE SCALE GENOMIC DNA]</scope>
    <source>
        <strain evidence="4">C19</strain>
    </source>
</reference>
<sequence length="91" mass="10502">MKIQWSSAANRDLVRLAEFLKPVNPRAAAQVVLNIIVAVEKLADYPEIAPRIEGHDDRDIRSLMIGDYNLHYEIKGDLLLIVRIWHGREDR</sequence>
<dbReference type="RefSeq" id="WP_006271984.1">
    <property type="nucleotide sequence ID" value="NZ_GL883077.1"/>
</dbReference>
<dbReference type="Proteomes" id="UP000006512">
    <property type="component" value="Unassembled WGS sequence"/>
</dbReference>
<dbReference type="SUPFAM" id="SSF143011">
    <property type="entry name" value="RelE-like"/>
    <property type="match status" value="1"/>
</dbReference>
<keyword evidence="4" id="KW-1185">Reference proteome</keyword>
<evidence type="ECO:0000256" key="1">
    <source>
        <dbReference type="ARBA" id="ARBA00006226"/>
    </source>
</evidence>
<dbReference type="PANTHER" id="PTHR33755:SF7">
    <property type="entry name" value="TOXIN MODULE OF TOXIN-ANTITOXIN SYSTEM RELE_STBE FAMILY"/>
    <property type="match status" value="1"/>
</dbReference>
<dbReference type="HOGENOM" id="CLU_147162_13_2_5"/>
<accession>F4QHR5</accession>
<proteinExistence type="inferred from homology"/>
<dbReference type="Gene3D" id="3.30.2310.20">
    <property type="entry name" value="RelE-like"/>
    <property type="match status" value="1"/>
</dbReference>
<dbReference type="OrthoDB" id="573800at2"/>
<evidence type="ECO:0000256" key="2">
    <source>
        <dbReference type="ARBA" id="ARBA00022649"/>
    </source>
</evidence>
<evidence type="ECO:0000313" key="4">
    <source>
        <dbReference type="Proteomes" id="UP000006512"/>
    </source>
</evidence>
<dbReference type="eggNOG" id="COG3668">
    <property type="taxonomic scope" value="Bacteria"/>
</dbReference>
<evidence type="ECO:0000313" key="3">
    <source>
        <dbReference type="EMBL" id="EGF92802.1"/>
    </source>
</evidence>
<keyword evidence="2" id="KW-1277">Toxin-antitoxin system</keyword>
<gene>
    <name evidence="3" type="ORF">ABI_12400</name>
</gene>
<name>F4QHR5_9CAUL</name>
<dbReference type="STRING" id="715226.ABI_12400"/>
<dbReference type="Pfam" id="PF05016">
    <property type="entry name" value="ParE_toxin"/>
    <property type="match status" value="1"/>
</dbReference>
<comment type="similarity">
    <text evidence="1">Belongs to the RelE toxin family.</text>
</comment>
<dbReference type="AlphaFoldDB" id="F4QHR5"/>